<dbReference type="EMBL" id="JAWDGP010002758">
    <property type="protein sequence ID" value="KAK3780113.1"/>
    <property type="molecule type" value="Genomic_DNA"/>
</dbReference>
<accession>A0AAE1A2H2</accession>
<keyword evidence="3" id="KW-1185">Reference proteome</keyword>
<comment type="caution">
    <text evidence="2">The sequence shown here is derived from an EMBL/GenBank/DDBJ whole genome shotgun (WGS) entry which is preliminary data.</text>
</comment>
<dbReference type="Proteomes" id="UP001283361">
    <property type="component" value="Unassembled WGS sequence"/>
</dbReference>
<dbReference type="AlphaFoldDB" id="A0AAE1A2H2"/>
<proteinExistence type="predicted"/>
<sequence>MKIHVVLAVFLSVAAVASAFILREACRREWCVKNTLHRTRIDGKEYCCLDYYHEYLIVEYRQSGLQTIKKCWCKVKFLADDEK</sequence>
<protein>
    <submittedName>
        <fullName evidence="2">Uncharacterized protein</fullName>
    </submittedName>
</protein>
<evidence type="ECO:0000313" key="3">
    <source>
        <dbReference type="Proteomes" id="UP001283361"/>
    </source>
</evidence>
<name>A0AAE1A2H2_9GAST</name>
<feature type="chain" id="PRO_5041943968" evidence="1">
    <location>
        <begin position="20"/>
        <end position="83"/>
    </location>
</feature>
<evidence type="ECO:0000313" key="2">
    <source>
        <dbReference type="EMBL" id="KAK3780113.1"/>
    </source>
</evidence>
<organism evidence="2 3">
    <name type="scientific">Elysia crispata</name>
    <name type="common">lettuce slug</name>
    <dbReference type="NCBI Taxonomy" id="231223"/>
    <lineage>
        <taxon>Eukaryota</taxon>
        <taxon>Metazoa</taxon>
        <taxon>Spiralia</taxon>
        <taxon>Lophotrochozoa</taxon>
        <taxon>Mollusca</taxon>
        <taxon>Gastropoda</taxon>
        <taxon>Heterobranchia</taxon>
        <taxon>Euthyneura</taxon>
        <taxon>Panpulmonata</taxon>
        <taxon>Sacoglossa</taxon>
        <taxon>Placobranchoidea</taxon>
        <taxon>Plakobranchidae</taxon>
        <taxon>Elysia</taxon>
    </lineage>
</organism>
<reference evidence="2" key="1">
    <citation type="journal article" date="2023" name="G3 (Bethesda)">
        <title>A reference genome for the long-term kleptoplast-retaining sea slug Elysia crispata morphotype clarki.</title>
        <authorList>
            <person name="Eastman K.E."/>
            <person name="Pendleton A.L."/>
            <person name="Shaikh M.A."/>
            <person name="Suttiyut T."/>
            <person name="Ogas R."/>
            <person name="Tomko P."/>
            <person name="Gavelis G."/>
            <person name="Widhalm J.R."/>
            <person name="Wisecaver J.H."/>
        </authorList>
    </citation>
    <scope>NUCLEOTIDE SEQUENCE</scope>
    <source>
        <strain evidence="2">ECLA1</strain>
    </source>
</reference>
<keyword evidence="1" id="KW-0732">Signal</keyword>
<gene>
    <name evidence="2" type="ORF">RRG08_051591</name>
</gene>
<evidence type="ECO:0000256" key="1">
    <source>
        <dbReference type="SAM" id="SignalP"/>
    </source>
</evidence>
<feature type="signal peptide" evidence="1">
    <location>
        <begin position="1"/>
        <end position="19"/>
    </location>
</feature>